<reference evidence="1 2" key="1">
    <citation type="submission" date="2012-10" db="EMBL/GenBank/DDBJ databases">
        <authorList>
            <person name="Zafar N."/>
            <person name="Inman J."/>
            <person name="Hall N."/>
            <person name="Lorenzi H."/>
            <person name="Caler E."/>
        </authorList>
    </citation>
    <scope>NUCLEOTIDE SEQUENCE [LARGE SCALE GENOMIC DNA]</scope>
    <source>
        <strain evidence="1 2">IP1</strain>
    </source>
</reference>
<evidence type="ECO:0000313" key="1">
    <source>
        <dbReference type="EMBL" id="ELP87727.1"/>
    </source>
</evidence>
<dbReference type="InterPro" id="IPR011992">
    <property type="entry name" value="EF-hand-dom_pair"/>
</dbReference>
<name>A0A0A1U107_ENTIV</name>
<dbReference type="VEuPathDB" id="AmoebaDB:EIN_410700"/>
<evidence type="ECO:0000313" key="2">
    <source>
        <dbReference type="Proteomes" id="UP000014680"/>
    </source>
</evidence>
<accession>A0A0A1U107</accession>
<keyword evidence="2" id="KW-1185">Reference proteome</keyword>
<sequence length="219" mass="25742">MGLSESKMKGLYKKADNQTLIDFYMFFSIVAGNTPTDLTRVKAVWKEKSIEKEVMTYKSFKTFFDVQYEEITRSFYRVFEEGHSEKTTFFTFAAKMLSYPTLTEHDKSVLAFNLINTENHNDLSFEDFNLLINATYDKNPTISELIQELQTVLFPSTTLPLNLTDFEKYSTKPKNYIDVIIEAYFHLFPAFCLPWFVKQKKNIPMLNEAIKKNMKRERA</sequence>
<feature type="non-terminal residue" evidence="1">
    <location>
        <position position="1"/>
    </location>
</feature>
<dbReference type="AlphaFoldDB" id="A0A0A1U107"/>
<dbReference type="GeneID" id="14886764"/>
<dbReference type="OrthoDB" id="30269at2759"/>
<protein>
    <submittedName>
        <fullName evidence="1">DNA double-strand break repair Rad50 atpase</fullName>
    </submittedName>
</protein>
<organism evidence="1 2">
    <name type="scientific">Entamoeba invadens IP1</name>
    <dbReference type="NCBI Taxonomy" id="370355"/>
    <lineage>
        <taxon>Eukaryota</taxon>
        <taxon>Amoebozoa</taxon>
        <taxon>Evosea</taxon>
        <taxon>Archamoebae</taxon>
        <taxon>Mastigamoebida</taxon>
        <taxon>Entamoebidae</taxon>
        <taxon>Entamoeba</taxon>
    </lineage>
</organism>
<dbReference type="KEGG" id="eiv:EIN_410700"/>
<gene>
    <name evidence="1" type="ORF">EIN_410700</name>
</gene>
<feature type="non-terminal residue" evidence="1">
    <location>
        <position position="219"/>
    </location>
</feature>
<proteinExistence type="predicted"/>
<dbReference type="EMBL" id="KB206788">
    <property type="protein sequence ID" value="ELP87727.1"/>
    <property type="molecule type" value="Genomic_DNA"/>
</dbReference>
<dbReference type="SUPFAM" id="SSF47473">
    <property type="entry name" value="EF-hand"/>
    <property type="match status" value="1"/>
</dbReference>
<dbReference type="Proteomes" id="UP000014680">
    <property type="component" value="Unassembled WGS sequence"/>
</dbReference>
<dbReference type="RefSeq" id="XP_004254498.1">
    <property type="nucleotide sequence ID" value="XM_004254450.1"/>
</dbReference>